<organism evidence="2 3">
    <name type="scientific">Spizellomyces punctatus (strain DAOM BR117)</name>
    <dbReference type="NCBI Taxonomy" id="645134"/>
    <lineage>
        <taxon>Eukaryota</taxon>
        <taxon>Fungi</taxon>
        <taxon>Fungi incertae sedis</taxon>
        <taxon>Chytridiomycota</taxon>
        <taxon>Chytridiomycota incertae sedis</taxon>
        <taxon>Chytridiomycetes</taxon>
        <taxon>Spizellomycetales</taxon>
        <taxon>Spizellomycetaceae</taxon>
        <taxon>Spizellomyces</taxon>
    </lineage>
</organism>
<feature type="region of interest" description="Disordered" evidence="1">
    <location>
        <begin position="24"/>
        <end position="50"/>
    </location>
</feature>
<feature type="region of interest" description="Disordered" evidence="1">
    <location>
        <begin position="106"/>
        <end position="161"/>
    </location>
</feature>
<feature type="compositionally biased region" description="Polar residues" evidence="1">
    <location>
        <begin position="24"/>
        <end position="34"/>
    </location>
</feature>
<name>A0A0L0HU85_SPIPD</name>
<dbReference type="AlphaFoldDB" id="A0A0L0HU85"/>
<reference evidence="2 3" key="1">
    <citation type="submission" date="2009-08" db="EMBL/GenBank/DDBJ databases">
        <title>The Genome Sequence of Spizellomyces punctatus strain DAOM BR117.</title>
        <authorList>
            <consortium name="The Broad Institute Genome Sequencing Platform"/>
            <person name="Russ C."/>
            <person name="Cuomo C."/>
            <person name="Shea T."/>
            <person name="Young S.K."/>
            <person name="Zeng Q."/>
            <person name="Koehrsen M."/>
            <person name="Haas B."/>
            <person name="Borodovsky M."/>
            <person name="Guigo R."/>
            <person name="Alvarado L."/>
            <person name="Berlin A."/>
            <person name="Bochicchio J."/>
            <person name="Borenstein D."/>
            <person name="Chapman S."/>
            <person name="Chen Z."/>
            <person name="Engels R."/>
            <person name="Freedman E."/>
            <person name="Gellesch M."/>
            <person name="Goldberg J."/>
            <person name="Griggs A."/>
            <person name="Gujja S."/>
            <person name="Heiman D."/>
            <person name="Hepburn T."/>
            <person name="Howarth C."/>
            <person name="Jen D."/>
            <person name="Larson L."/>
            <person name="Lewis B."/>
            <person name="Mehta T."/>
            <person name="Park D."/>
            <person name="Pearson M."/>
            <person name="Roberts A."/>
            <person name="Saif S."/>
            <person name="Shenoy N."/>
            <person name="Sisk P."/>
            <person name="Stolte C."/>
            <person name="Sykes S."/>
            <person name="Thomson T."/>
            <person name="Walk T."/>
            <person name="White J."/>
            <person name="Yandava C."/>
            <person name="Burger G."/>
            <person name="Gray M.W."/>
            <person name="Holland P.W.H."/>
            <person name="King N."/>
            <person name="Lang F.B.F."/>
            <person name="Roger A.J."/>
            <person name="Ruiz-Trillo I."/>
            <person name="Lander E."/>
            <person name="Nusbaum C."/>
        </authorList>
    </citation>
    <scope>NUCLEOTIDE SEQUENCE [LARGE SCALE GENOMIC DNA]</scope>
    <source>
        <strain evidence="2 3">DAOM BR117</strain>
    </source>
</reference>
<gene>
    <name evidence="2" type="ORF">SPPG_00354</name>
</gene>
<dbReference type="GeneID" id="27684087"/>
<dbReference type="Proteomes" id="UP000053201">
    <property type="component" value="Unassembled WGS sequence"/>
</dbReference>
<protein>
    <submittedName>
        <fullName evidence="2">Uncharacterized protein</fullName>
    </submittedName>
</protein>
<accession>A0A0L0HU85</accession>
<evidence type="ECO:0000256" key="1">
    <source>
        <dbReference type="SAM" id="MobiDB-lite"/>
    </source>
</evidence>
<evidence type="ECO:0000313" key="3">
    <source>
        <dbReference type="Proteomes" id="UP000053201"/>
    </source>
</evidence>
<feature type="compositionally biased region" description="Low complexity" evidence="1">
    <location>
        <begin position="107"/>
        <end position="125"/>
    </location>
</feature>
<dbReference type="InParanoid" id="A0A0L0HU85"/>
<evidence type="ECO:0000313" key="2">
    <source>
        <dbReference type="EMBL" id="KND04637.1"/>
    </source>
</evidence>
<dbReference type="EMBL" id="KQ257450">
    <property type="protein sequence ID" value="KND04637.1"/>
    <property type="molecule type" value="Genomic_DNA"/>
</dbReference>
<keyword evidence="3" id="KW-1185">Reference proteome</keyword>
<dbReference type="RefSeq" id="XP_016612676.1">
    <property type="nucleotide sequence ID" value="XM_016748682.1"/>
</dbReference>
<proteinExistence type="predicted"/>
<dbReference type="OrthoDB" id="10341318at2759"/>
<dbReference type="VEuPathDB" id="FungiDB:SPPG_00354"/>
<sequence length="240" mass="26615">MLFSDCVGGFWWWGSSFVGSNNPKSSQQIMLSSNEQEEDSRVSLPALPPLPPHGSATSLWESWERIKVPTDDVDLEDQSEFLPIHVRSENVVVLSRVGPAKFRLLDSESSSSDSSNVSDVTESSSPNPTFGAMTLPPPSLCPNSTSPPSILQRPGTHSRPQNLQKHVRFKLDQEDSSQNLDATVKIKSRQSRKLSPWPTDSSAINYLDFLMNTSSSPPKHRADVWELKQQLKRGTLSLAE</sequence>